<evidence type="ECO:0000313" key="4">
    <source>
        <dbReference type="Proteomes" id="UP000249396"/>
    </source>
</evidence>
<keyword evidence="2" id="KW-0067">ATP-binding</keyword>
<dbReference type="GO" id="GO:0005524">
    <property type="term" value="F:ATP binding"/>
    <property type="evidence" value="ECO:0007669"/>
    <property type="project" value="UniProtKB-KW"/>
</dbReference>
<dbReference type="AlphaFoldDB" id="A0A2W4QNT1"/>
<organism evidence="3 4">
    <name type="scientific">Candidatus Methylumidiphilus alinenensis</name>
    <dbReference type="NCBI Taxonomy" id="2202197"/>
    <lineage>
        <taxon>Bacteria</taxon>
        <taxon>Pseudomonadati</taxon>
        <taxon>Pseudomonadota</taxon>
        <taxon>Gammaproteobacteria</taxon>
        <taxon>Methylococcales</taxon>
        <taxon>Candidatus Methylumidiphilus</taxon>
    </lineage>
</organism>
<keyword evidence="1" id="KW-0547">Nucleotide-binding</keyword>
<dbReference type="SUPFAM" id="SSF52540">
    <property type="entry name" value="P-loop containing nucleoside triphosphate hydrolases"/>
    <property type="match status" value="1"/>
</dbReference>
<dbReference type="GO" id="GO:0016887">
    <property type="term" value="F:ATP hydrolysis activity"/>
    <property type="evidence" value="ECO:0007669"/>
    <property type="project" value="TreeGrafter"/>
</dbReference>
<proteinExistence type="predicted"/>
<comment type="caution">
    <text evidence="3">The sequence shown here is derived from an EMBL/GenBank/DDBJ whole genome shotgun (WGS) entry which is preliminary data.</text>
</comment>
<dbReference type="Pfam" id="PF10609">
    <property type="entry name" value="ParA"/>
    <property type="match status" value="1"/>
</dbReference>
<dbReference type="Gene3D" id="3.40.50.300">
    <property type="entry name" value="P-loop containing nucleotide triphosphate hydrolases"/>
    <property type="match status" value="1"/>
</dbReference>
<reference evidence="3 4" key="1">
    <citation type="journal article" date="2018" name="Aquat. Microb. Ecol.">
        <title>Gammaproteobacterial methanotrophs dominate.</title>
        <authorList>
            <person name="Rissanen A.J."/>
            <person name="Saarenheimo J."/>
            <person name="Tiirola M."/>
            <person name="Peura S."/>
            <person name="Aalto S.L."/>
            <person name="Karvinen A."/>
            <person name="Nykanen H."/>
        </authorList>
    </citation>
    <scope>NUCLEOTIDE SEQUENCE [LARGE SCALE GENOMIC DNA]</scope>
    <source>
        <strain evidence="3">AMbin10</strain>
    </source>
</reference>
<dbReference type="GO" id="GO:0009898">
    <property type="term" value="C:cytoplasmic side of plasma membrane"/>
    <property type="evidence" value="ECO:0007669"/>
    <property type="project" value="TreeGrafter"/>
</dbReference>
<dbReference type="GO" id="GO:0005829">
    <property type="term" value="C:cytosol"/>
    <property type="evidence" value="ECO:0007669"/>
    <property type="project" value="TreeGrafter"/>
</dbReference>
<dbReference type="PANTHER" id="PTHR43384:SF10">
    <property type="entry name" value="ATPASE INVOLVED IN CHROMOSOME PARTITIONING, PARA_MIND FAMILY"/>
    <property type="match status" value="1"/>
</dbReference>
<name>A0A2W4QNT1_9GAMM</name>
<dbReference type="InterPro" id="IPR033756">
    <property type="entry name" value="YlxH/NBP35"/>
</dbReference>
<sequence length="255" mass="27999">MGKLVVVHSFRGGTGKSNITANLAALLASRGNRVGIVDTDIQSPGIHALFSLAPDHFKFALNDYLWKRCRIEEAAYDVSDILRKYQPEASGHIYLIPASMRTGEITRILQEGYDVGLLNNGFQQFMETLELDYLLIDTHPGVNEETLLSAAISDVLVIILRPDRQDYQGTAIMVELARQLEVPKMLLLINKAVNQKDFAALRQRVESIYSVGVAGVIPLSEEVAVLGSTDLFCLLHPSHPMTLALQSAIGEIIGS</sequence>
<evidence type="ECO:0000313" key="3">
    <source>
        <dbReference type="EMBL" id="PZN73473.1"/>
    </source>
</evidence>
<dbReference type="InterPro" id="IPR050625">
    <property type="entry name" value="ParA/MinD_ATPase"/>
</dbReference>
<protein>
    <submittedName>
        <fullName evidence="3">CDP-3, 6-dideoxy-D-glycero-L-glycero-4-hexulose-4-reductase</fullName>
    </submittedName>
</protein>
<evidence type="ECO:0000256" key="1">
    <source>
        <dbReference type="ARBA" id="ARBA00022741"/>
    </source>
</evidence>
<gene>
    <name evidence="3" type="ORF">DM484_22540</name>
</gene>
<accession>A0A2W4QNT1</accession>
<dbReference type="Proteomes" id="UP000249396">
    <property type="component" value="Unassembled WGS sequence"/>
</dbReference>
<dbReference type="GO" id="GO:0051782">
    <property type="term" value="P:negative regulation of cell division"/>
    <property type="evidence" value="ECO:0007669"/>
    <property type="project" value="TreeGrafter"/>
</dbReference>
<dbReference type="InterPro" id="IPR027417">
    <property type="entry name" value="P-loop_NTPase"/>
</dbReference>
<dbReference type="EMBL" id="QJPH01000456">
    <property type="protein sequence ID" value="PZN73473.1"/>
    <property type="molecule type" value="Genomic_DNA"/>
</dbReference>
<evidence type="ECO:0000256" key="2">
    <source>
        <dbReference type="ARBA" id="ARBA00022840"/>
    </source>
</evidence>
<dbReference type="PANTHER" id="PTHR43384">
    <property type="entry name" value="SEPTUM SITE-DETERMINING PROTEIN MIND HOMOLOG, CHLOROPLASTIC-RELATED"/>
    <property type="match status" value="1"/>
</dbReference>